<evidence type="ECO:0000256" key="1">
    <source>
        <dbReference type="SAM" id="Phobius"/>
    </source>
</evidence>
<protein>
    <submittedName>
        <fullName evidence="2">Uncharacterized protein</fullName>
    </submittedName>
</protein>
<dbReference type="AlphaFoldDB" id="A0A2P2PNY5"/>
<name>A0A2P2PNY5_RHIMU</name>
<dbReference type="EMBL" id="GGEC01075978">
    <property type="protein sequence ID" value="MBX56462.1"/>
    <property type="molecule type" value="Transcribed_RNA"/>
</dbReference>
<feature type="transmembrane region" description="Helical" evidence="1">
    <location>
        <begin position="35"/>
        <end position="62"/>
    </location>
</feature>
<proteinExistence type="predicted"/>
<keyword evidence="1" id="KW-1133">Transmembrane helix</keyword>
<sequence>MNKQSLITCALRRNLHQASLHRLVGCKMHRRVRPFFFGFSASFCYIVGWLDGCSVGPLLIAFHLF</sequence>
<evidence type="ECO:0000313" key="2">
    <source>
        <dbReference type="EMBL" id="MBX56462.1"/>
    </source>
</evidence>
<reference evidence="2" key="1">
    <citation type="submission" date="2018-02" db="EMBL/GenBank/DDBJ databases">
        <title>Rhizophora mucronata_Transcriptome.</title>
        <authorList>
            <person name="Meera S.P."/>
            <person name="Sreeshan A."/>
            <person name="Augustine A."/>
        </authorList>
    </citation>
    <scope>NUCLEOTIDE SEQUENCE</scope>
    <source>
        <tissue evidence="2">Leaf</tissue>
    </source>
</reference>
<organism evidence="2">
    <name type="scientific">Rhizophora mucronata</name>
    <name type="common">Asiatic mangrove</name>
    <dbReference type="NCBI Taxonomy" id="61149"/>
    <lineage>
        <taxon>Eukaryota</taxon>
        <taxon>Viridiplantae</taxon>
        <taxon>Streptophyta</taxon>
        <taxon>Embryophyta</taxon>
        <taxon>Tracheophyta</taxon>
        <taxon>Spermatophyta</taxon>
        <taxon>Magnoliopsida</taxon>
        <taxon>eudicotyledons</taxon>
        <taxon>Gunneridae</taxon>
        <taxon>Pentapetalae</taxon>
        <taxon>rosids</taxon>
        <taxon>fabids</taxon>
        <taxon>Malpighiales</taxon>
        <taxon>Rhizophoraceae</taxon>
        <taxon>Rhizophora</taxon>
    </lineage>
</organism>
<keyword evidence="1" id="KW-0812">Transmembrane</keyword>
<accession>A0A2P2PNY5</accession>
<keyword evidence="1" id="KW-0472">Membrane</keyword>